<sequence>MELHGACSILALFLITLPAFAIPPVPKLHFEDKIIEDVNTVISCSFNNTNYIDVNLEIKSNATTLKNCQQKTVTETKQVSSTKKTCTVEVTRSMHKMEFICEAYLKTQSKPEKMYLQTEPEFTDCPDTLVWIEQKENSFHCKATGYPHPNVTCQKGDAKYLEGVKYKTFRYMTGTYSCIAINFDKDSRDVEVTVQYKPEVLNITMTPPLHNYGDDVTMTCEADGVPAPTYCWITASSDVHFSPDNKTITVHNMKSSHLGKYQCVASNKHGNHSREEELSREAQPTISELEVEPSTNVLQGDNLTLSCQASGFPAPTLHWIYPNAEVEISPNKSTLQIWNAKKENMGNYSCTARNKHGSAIKSWKITLEGEKNGGDRMESSITTMFTVLITISLMFCLS</sequence>
<dbReference type="EMBL" id="WNTK01000002">
    <property type="protein sequence ID" value="KAG9488490.1"/>
    <property type="molecule type" value="Genomic_DNA"/>
</dbReference>
<keyword evidence="1 5" id="KW-0732">Signal</keyword>
<dbReference type="InterPro" id="IPR007110">
    <property type="entry name" value="Ig-like_dom"/>
</dbReference>
<dbReference type="SMART" id="SM00408">
    <property type="entry name" value="IGc2"/>
    <property type="match status" value="2"/>
</dbReference>
<evidence type="ECO:0000256" key="3">
    <source>
        <dbReference type="ARBA" id="ARBA00023157"/>
    </source>
</evidence>
<evidence type="ECO:0000313" key="8">
    <source>
        <dbReference type="Proteomes" id="UP000770717"/>
    </source>
</evidence>
<reference evidence="7" key="1">
    <citation type="thesis" date="2020" institute="ProQuest LLC" country="789 East Eisenhower Parkway, Ann Arbor, MI, USA">
        <title>Comparative Genomics and Chromosome Evolution.</title>
        <authorList>
            <person name="Mudd A.B."/>
        </authorList>
    </citation>
    <scope>NUCLEOTIDE SEQUENCE</scope>
    <source>
        <strain evidence="7">HN-11 Male</strain>
        <tissue evidence="7">Kidney and liver</tissue>
    </source>
</reference>
<dbReference type="GO" id="GO:0043005">
    <property type="term" value="C:neuron projection"/>
    <property type="evidence" value="ECO:0007669"/>
    <property type="project" value="TreeGrafter"/>
</dbReference>
<evidence type="ECO:0000256" key="2">
    <source>
        <dbReference type="ARBA" id="ARBA00022737"/>
    </source>
</evidence>
<keyword evidence="4" id="KW-0393">Immunoglobulin domain</keyword>
<keyword evidence="2" id="KW-0677">Repeat</keyword>
<dbReference type="PANTHER" id="PTHR12231:SF253">
    <property type="entry name" value="DPR-INTERACTING PROTEIN ETA, ISOFORM B-RELATED"/>
    <property type="match status" value="1"/>
</dbReference>
<dbReference type="InterPro" id="IPR003598">
    <property type="entry name" value="Ig_sub2"/>
</dbReference>
<feature type="domain" description="Ig-like" evidence="6">
    <location>
        <begin position="284"/>
        <end position="366"/>
    </location>
</feature>
<dbReference type="InterPro" id="IPR036179">
    <property type="entry name" value="Ig-like_dom_sf"/>
</dbReference>
<gene>
    <name evidence="7" type="ORF">GDO78_004830</name>
</gene>
<dbReference type="PROSITE" id="PS50835">
    <property type="entry name" value="IG_LIKE"/>
    <property type="match status" value="2"/>
</dbReference>
<name>A0A8J6FKR1_ELECQ</name>
<dbReference type="Pfam" id="PF13927">
    <property type="entry name" value="Ig_3"/>
    <property type="match status" value="2"/>
</dbReference>
<dbReference type="InterPro" id="IPR051170">
    <property type="entry name" value="Neural/epithelial_adhesion"/>
</dbReference>
<feature type="domain" description="Ig-like" evidence="6">
    <location>
        <begin position="198"/>
        <end position="279"/>
    </location>
</feature>
<protein>
    <recommendedName>
        <fullName evidence="6">Ig-like domain-containing protein</fullName>
    </recommendedName>
</protein>
<evidence type="ECO:0000256" key="1">
    <source>
        <dbReference type="ARBA" id="ARBA00022729"/>
    </source>
</evidence>
<comment type="caution">
    <text evidence="7">The sequence shown here is derived from an EMBL/GenBank/DDBJ whole genome shotgun (WGS) entry which is preliminary data.</text>
</comment>
<keyword evidence="8" id="KW-1185">Reference proteome</keyword>
<dbReference type="InterPro" id="IPR003599">
    <property type="entry name" value="Ig_sub"/>
</dbReference>
<evidence type="ECO:0000256" key="4">
    <source>
        <dbReference type="ARBA" id="ARBA00023319"/>
    </source>
</evidence>
<evidence type="ECO:0000313" key="7">
    <source>
        <dbReference type="EMBL" id="KAG9488490.1"/>
    </source>
</evidence>
<dbReference type="InterPro" id="IPR013783">
    <property type="entry name" value="Ig-like_fold"/>
</dbReference>
<accession>A0A8J6FKR1</accession>
<evidence type="ECO:0000256" key="5">
    <source>
        <dbReference type="SAM" id="SignalP"/>
    </source>
</evidence>
<proteinExistence type="predicted"/>
<dbReference type="Proteomes" id="UP000770717">
    <property type="component" value="Unassembled WGS sequence"/>
</dbReference>
<dbReference type="SUPFAM" id="SSF48726">
    <property type="entry name" value="Immunoglobulin"/>
    <property type="match status" value="3"/>
</dbReference>
<dbReference type="AlphaFoldDB" id="A0A8J6FKR1"/>
<keyword evidence="3" id="KW-1015">Disulfide bond</keyword>
<feature type="signal peptide" evidence="5">
    <location>
        <begin position="1"/>
        <end position="21"/>
    </location>
</feature>
<dbReference type="Gene3D" id="2.60.40.10">
    <property type="entry name" value="Immunoglobulins"/>
    <property type="match status" value="4"/>
</dbReference>
<dbReference type="PANTHER" id="PTHR12231">
    <property type="entry name" value="CTX-RELATED TYPE I TRANSMEMBRANE PROTEIN"/>
    <property type="match status" value="1"/>
</dbReference>
<dbReference type="OrthoDB" id="6250964at2759"/>
<evidence type="ECO:0000259" key="6">
    <source>
        <dbReference type="PROSITE" id="PS50835"/>
    </source>
</evidence>
<feature type="chain" id="PRO_5035317993" description="Ig-like domain-containing protein" evidence="5">
    <location>
        <begin position="22"/>
        <end position="398"/>
    </location>
</feature>
<dbReference type="SMART" id="SM00409">
    <property type="entry name" value="IG"/>
    <property type="match status" value="3"/>
</dbReference>
<organism evidence="7 8">
    <name type="scientific">Eleutherodactylus coqui</name>
    <name type="common">Puerto Rican coqui</name>
    <dbReference type="NCBI Taxonomy" id="57060"/>
    <lineage>
        <taxon>Eukaryota</taxon>
        <taxon>Metazoa</taxon>
        <taxon>Chordata</taxon>
        <taxon>Craniata</taxon>
        <taxon>Vertebrata</taxon>
        <taxon>Euteleostomi</taxon>
        <taxon>Amphibia</taxon>
        <taxon>Batrachia</taxon>
        <taxon>Anura</taxon>
        <taxon>Neobatrachia</taxon>
        <taxon>Hyloidea</taxon>
        <taxon>Eleutherodactylidae</taxon>
        <taxon>Eleutherodactylinae</taxon>
        <taxon>Eleutherodactylus</taxon>
        <taxon>Eleutherodactylus</taxon>
    </lineage>
</organism>